<sequence>MATAQLHQLLIDTVSQEHNCVLQFDPERQVLSSWLWPNDHSGALVEPEKLRQYRASYDFLGPGCFCPAMSSEITSSFVEAAILDRGDGEFVAVCPTDSCGYLVFLGRIFDKGNVPSATFPERSDGTMEPPRVYHKSEDRDNVFERADAHFKDCDTLSGEQWGV</sequence>
<reference evidence="1" key="1">
    <citation type="submission" date="2019-10" db="EMBL/GenBank/DDBJ databases">
        <authorList>
            <person name="Nor Muhammad N."/>
        </authorList>
    </citation>
    <scope>NUCLEOTIDE SEQUENCE</scope>
</reference>
<evidence type="ECO:0000313" key="1">
    <source>
        <dbReference type="EMBL" id="VWP02190.1"/>
    </source>
</evidence>
<protein>
    <submittedName>
        <fullName evidence="1">Ubiquitin carboxyl-terminal hydrolase 7</fullName>
    </submittedName>
</protein>
<dbReference type="AlphaFoldDB" id="A0A5K1K966"/>
<name>A0A5K1K966_9APHY</name>
<proteinExistence type="predicted"/>
<dbReference type="GO" id="GO:0016787">
    <property type="term" value="F:hydrolase activity"/>
    <property type="evidence" value="ECO:0007669"/>
    <property type="project" value="UniProtKB-KW"/>
</dbReference>
<accession>A0A5K1K966</accession>
<keyword evidence="1" id="KW-0378">Hydrolase</keyword>
<organism evidence="1">
    <name type="scientific">Ganoderma boninense</name>
    <dbReference type="NCBI Taxonomy" id="34458"/>
    <lineage>
        <taxon>Eukaryota</taxon>
        <taxon>Fungi</taxon>
        <taxon>Dikarya</taxon>
        <taxon>Basidiomycota</taxon>
        <taxon>Agaricomycotina</taxon>
        <taxon>Agaricomycetes</taxon>
        <taxon>Polyporales</taxon>
        <taxon>Polyporaceae</taxon>
        <taxon>Ganoderma</taxon>
    </lineage>
</organism>
<dbReference type="EMBL" id="LR730001">
    <property type="protein sequence ID" value="VWP02190.1"/>
    <property type="molecule type" value="Genomic_DNA"/>
</dbReference>
<gene>
    <name evidence="1" type="primary">A0A095CIZ4</name>
</gene>